<reference evidence="18 19" key="1">
    <citation type="submission" date="2024-11" db="EMBL/GenBank/DDBJ databases">
        <authorList>
            <person name="Kaparullina E.N."/>
            <person name="Delegan Y.A."/>
            <person name="Doronina N.V."/>
        </authorList>
    </citation>
    <scope>NUCLEOTIDE SEQUENCE [LARGE SCALE GENOMIC DNA]</scope>
    <source>
        <strain evidence="18 19">7sh_L</strain>
    </source>
</reference>
<feature type="domain" description="Histidine kinase" evidence="16">
    <location>
        <begin position="255"/>
        <end position="466"/>
    </location>
</feature>
<dbReference type="Gene3D" id="6.10.340.10">
    <property type="match status" value="1"/>
</dbReference>
<dbReference type="Proteomes" id="UP001617669">
    <property type="component" value="Unassembled WGS sequence"/>
</dbReference>
<gene>
    <name evidence="18" type="ORF">ACIKP9_04515</name>
</gene>
<keyword evidence="5" id="KW-0597">Phosphoprotein</keyword>
<dbReference type="PROSITE" id="PS50885">
    <property type="entry name" value="HAMP"/>
    <property type="match status" value="1"/>
</dbReference>
<dbReference type="EC" id="2.7.13.3" evidence="3"/>
<dbReference type="Pfam" id="PF00512">
    <property type="entry name" value="HisKA"/>
    <property type="match status" value="1"/>
</dbReference>
<evidence type="ECO:0000256" key="14">
    <source>
        <dbReference type="SAM" id="MobiDB-lite"/>
    </source>
</evidence>
<keyword evidence="8" id="KW-0547">Nucleotide-binding</keyword>
<keyword evidence="10 18" id="KW-0067">ATP-binding</keyword>
<dbReference type="Pfam" id="PF00672">
    <property type="entry name" value="HAMP"/>
    <property type="match status" value="1"/>
</dbReference>
<keyword evidence="4" id="KW-1003">Cell membrane</keyword>
<dbReference type="CDD" id="cd00082">
    <property type="entry name" value="HisKA"/>
    <property type="match status" value="1"/>
</dbReference>
<comment type="caution">
    <text evidence="18">The sequence shown here is derived from an EMBL/GenBank/DDBJ whole genome shotgun (WGS) entry which is preliminary data.</text>
</comment>
<evidence type="ECO:0000256" key="9">
    <source>
        <dbReference type="ARBA" id="ARBA00022777"/>
    </source>
</evidence>
<evidence type="ECO:0000256" key="15">
    <source>
        <dbReference type="SAM" id="Phobius"/>
    </source>
</evidence>
<organism evidence="18 19">
    <name type="scientific">Methylobacillus methanolivorans</name>
    <dbReference type="NCBI Taxonomy" id="1848927"/>
    <lineage>
        <taxon>Bacteria</taxon>
        <taxon>Pseudomonadati</taxon>
        <taxon>Pseudomonadota</taxon>
        <taxon>Betaproteobacteria</taxon>
        <taxon>Nitrosomonadales</taxon>
        <taxon>Methylophilaceae</taxon>
        <taxon>Methylobacillus</taxon>
    </lineage>
</organism>
<dbReference type="PANTHER" id="PTHR45528:SF1">
    <property type="entry name" value="SENSOR HISTIDINE KINASE CPXA"/>
    <property type="match status" value="1"/>
</dbReference>
<dbReference type="Gene3D" id="1.10.287.130">
    <property type="match status" value="1"/>
</dbReference>
<dbReference type="SUPFAM" id="SSF158472">
    <property type="entry name" value="HAMP domain-like"/>
    <property type="match status" value="1"/>
</dbReference>
<keyword evidence="9" id="KW-0418">Kinase</keyword>
<dbReference type="GO" id="GO:0005524">
    <property type="term" value="F:ATP binding"/>
    <property type="evidence" value="ECO:0007669"/>
    <property type="project" value="UniProtKB-KW"/>
</dbReference>
<feature type="domain" description="HAMP" evidence="17">
    <location>
        <begin position="192"/>
        <end position="247"/>
    </location>
</feature>
<evidence type="ECO:0000313" key="18">
    <source>
        <dbReference type="EMBL" id="MFJ5445484.1"/>
    </source>
</evidence>
<dbReference type="SUPFAM" id="SSF47384">
    <property type="entry name" value="Homodimeric domain of signal transducing histidine kinase"/>
    <property type="match status" value="1"/>
</dbReference>
<evidence type="ECO:0000256" key="1">
    <source>
        <dbReference type="ARBA" id="ARBA00000085"/>
    </source>
</evidence>
<keyword evidence="11 15" id="KW-1133">Transmembrane helix</keyword>
<evidence type="ECO:0000256" key="7">
    <source>
        <dbReference type="ARBA" id="ARBA00022692"/>
    </source>
</evidence>
<evidence type="ECO:0000256" key="5">
    <source>
        <dbReference type="ARBA" id="ARBA00022553"/>
    </source>
</evidence>
<dbReference type="Pfam" id="PF02518">
    <property type="entry name" value="HATPase_c"/>
    <property type="match status" value="1"/>
</dbReference>
<name>A0ABW8GJC7_9PROT</name>
<dbReference type="PRINTS" id="PR00344">
    <property type="entry name" value="BCTRLSENSOR"/>
</dbReference>
<dbReference type="InterPro" id="IPR004358">
    <property type="entry name" value="Sig_transdc_His_kin-like_C"/>
</dbReference>
<evidence type="ECO:0000256" key="2">
    <source>
        <dbReference type="ARBA" id="ARBA00004651"/>
    </source>
</evidence>
<dbReference type="RefSeq" id="WP_400879850.1">
    <property type="nucleotide sequence ID" value="NZ_JBIWXY010000001.1"/>
</dbReference>
<evidence type="ECO:0000313" key="19">
    <source>
        <dbReference type="Proteomes" id="UP001617669"/>
    </source>
</evidence>
<keyword evidence="19" id="KW-1185">Reference proteome</keyword>
<dbReference type="InterPro" id="IPR003661">
    <property type="entry name" value="HisK_dim/P_dom"/>
</dbReference>
<sequence length="466" mass="51724">MGRLFWKFFFFFFFAQMTSIIGVSLFFWVSAQQQANERHANEQLRSGPMEMALLEAAHSALQHGGEPALSALLQQWSGKHMPQVYAVKENGQEVLARSLPDDMEDILHAGRGVLTVHGSDGQAVRLFTLERRSAGPGFGPMPGPQGMEGRRPPGEPNGMGQPPPRPVGPIFPWTPVWAGLIASLVFAALLAWYVSKPIKELRKAFARVAGGNLEDKVSPAMGKRRDELADLGRSFDRMTSQLYLLMQGQKRLLHYVSHEMRSPLARLQMGIGLAKQSPERRADSLDRIELESMRMDKLLGEVLELSRLESGVMAVKKEKIMISELLEVAVEDARFEASAKNVTIQSRIEADAEIEAQPDILYRALENVLRNAIKYSPDYGEVNLETQRRDNWLVVRILDRGTGIPETELTHIFQPFYRADSAGSVTGHGLGLAITKQVLDLHGGRITLQNRQGGGLLVEVALPMTG</sequence>
<dbReference type="SUPFAM" id="SSF55874">
    <property type="entry name" value="ATPase domain of HSP90 chaperone/DNA topoisomerase II/histidine kinase"/>
    <property type="match status" value="1"/>
</dbReference>
<evidence type="ECO:0000256" key="6">
    <source>
        <dbReference type="ARBA" id="ARBA00022679"/>
    </source>
</evidence>
<feature type="region of interest" description="Disordered" evidence="14">
    <location>
        <begin position="133"/>
        <end position="166"/>
    </location>
</feature>
<evidence type="ECO:0000259" key="17">
    <source>
        <dbReference type="PROSITE" id="PS50885"/>
    </source>
</evidence>
<feature type="transmembrane region" description="Helical" evidence="15">
    <location>
        <begin position="9"/>
        <end position="29"/>
    </location>
</feature>
<keyword evidence="12" id="KW-0902">Two-component regulatory system</keyword>
<dbReference type="InterPro" id="IPR036890">
    <property type="entry name" value="HATPase_C_sf"/>
</dbReference>
<keyword evidence="13 15" id="KW-0472">Membrane</keyword>
<keyword evidence="6" id="KW-0808">Transferase</keyword>
<dbReference type="CDD" id="cd06225">
    <property type="entry name" value="HAMP"/>
    <property type="match status" value="1"/>
</dbReference>
<keyword evidence="7 15" id="KW-0812">Transmembrane</keyword>
<feature type="transmembrane region" description="Helical" evidence="15">
    <location>
        <begin position="170"/>
        <end position="194"/>
    </location>
</feature>
<dbReference type="CDD" id="cd00075">
    <property type="entry name" value="HATPase"/>
    <property type="match status" value="1"/>
</dbReference>
<proteinExistence type="predicted"/>
<dbReference type="InterPro" id="IPR005467">
    <property type="entry name" value="His_kinase_dom"/>
</dbReference>
<dbReference type="Gene3D" id="3.30.565.10">
    <property type="entry name" value="Histidine kinase-like ATPase, C-terminal domain"/>
    <property type="match status" value="1"/>
</dbReference>
<evidence type="ECO:0000256" key="3">
    <source>
        <dbReference type="ARBA" id="ARBA00012438"/>
    </source>
</evidence>
<dbReference type="SMART" id="SM00387">
    <property type="entry name" value="HATPase_c"/>
    <property type="match status" value="1"/>
</dbReference>
<dbReference type="PANTHER" id="PTHR45528">
    <property type="entry name" value="SENSOR HISTIDINE KINASE CPXA"/>
    <property type="match status" value="1"/>
</dbReference>
<dbReference type="InterPro" id="IPR050398">
    <property type="entry name" value="HssS/ArlS-like"/>
</dbReference>
<evidence type="ECO:0000259" key="16">
    <source>
        <dbReference type="PROSITE" id="PS50109"/>
    </source>
</evidence>
<evidence type="ECO:0000256" key="11">
    <source>
        <dbReference type="ARBA" id="ARBA00022989"/>
    </source>
</evidence>
<protein>
    <recommendedName>
        <fullName evidence="3">histidine kinase</fullName>
        <ecNumber evidence="3">2.7.13.3</ecNumber>
    </recommendedName>
</protein>
<comment type="subcellular location">
    <subcellularLocation>
        <location evidence="2">Cell membrane</location>
        <topology evidence="2">Multi-pass membrane protein</topology>
    </subcellularLocation>
</comment>
<evidence type="ECO:0000256" key="13">
    <source>
        <dbReference type="ARBA" id="ARBA00023136"/>
    </source>
</evidence>
<evidence type="ECO:0000256" key="10">
    <source>
        <dbReference type="ARBA" id="ARBA00022840"/>
    </source>
</evidence>
<evidence type="ECO:0000256" key="12">
    <source>
        <dbReference type="ARBA" id="ARBA00023012"/>
    </source>
</evidence>
<accession>A0ABW8GJC7</accession>
<dbReference type="PROSITE" id="PS50109">
    <property type="entry name" value="HIS_KIN"/>
    <property type="match status" value="1"/>
</dbReference>
<dbReference type="InterPro" id="IPR003660">
    <property type="entry name" value="HAMP_dom"/>
</dbReference>
<evidence type="ECO:0000256" key="8">
    <source>
        <dbReference type="ARBA" id="ARBA00022741"/>
    </source>
</evidence>
<dbReference type="SMART" id="SM00388">
    <property type="entry name" value="HisKA"/>
    <property type="match status" value="1"/>
</dbReference>
<comment type="catalytic activity">
    <reaction evidence="1">
        <text>ATP + protein L-histidine = ADP + protein N-phospho-L-histidine.</text>
        <dbReference type="EC" id="2.7.13.3"/>
    </reaction>
</comment>
<dbReference type="EMBL" id="JBIWXY010000001">
    <property type="protein sequence ID" value="MFJ5445484.1"/>
    <property type="molecule type" value="Genomic_DNA"/>
</dbReference>
<dbReference type="InterPro" id="IPR036097">
    <property type="entry name" value="HisK_dim/P_sf"/>
</dbReference>
<dbReference type="SMART" id="SM00304">
    <property type="entry name" value="HAMP"/>
    <property type="match status" value="1"/>
</dbReference>
<evidence type="ECO:0000256" key="4">
    <source>
        <dbReference type="ARBA" id="ARBA00022475"/>
    </source>
</evidence>
<dbReference type="InterPro" id="IPR003594">
    <property type="entry name" value="HATPase_dom"/>
</dbReference>